<dbReference type="Pfam" id="PF01613">
    <property type="entry name" value="Flavin_Reduct"/>
    <property type="match status" value="1"/>
</dbReference>
<reference evidence="4 5" key="1">
    <citation type="submission" date="2019-10" db="EMBL/GenBank/DDBJ databases">
        <title>Whole genome shotgun sequence of Acrocarpospora macrocephala NBRC 16266.</title>
        <authorList>
            <person name="Ichikawa N."/>
            <person name="Kimura A."/>
            <person name="Kitahashi Y."/>
            <person name="Komaki H."/>
            <person name="Oguchi A."/>
        </authorList>
    </citation>
    <scope>NUCLEOTIDE SEQUENCE [LARGE SCALE GENOMIC DNA]</scope>
    <source>
        <strain evidence="4 5">NBRC 16266</strain>
    </source>
</reference>
<dbReference type="InterPro" id="IPR050268">
    <property type="entry name" value="NADH-dep_flavin_reductase"/>
</dbReference>
<evidence type="ECO:0000313" key="5">
    <source>
        <dbReference type="Proteomes" id="UP000331127"/>
    </source>
</evidence>
<proteinExistence type="inferred from homology"/>
<dbReference type="RefSeq" id="WP_155352802.1">
    <property type="nucleotide sequence ID" value="NZ_BAAAHL010000077.1"/>
</dbReference>
<feature type="domain" description="Flavin reductase like" evidence="3">
    <location>
        <begin position="18"/>
        <end position="161"/>
    </location>
</feature>
<gene>
    <name evidence="4" type="ORF">Amac_006740</name>
</gene>
<keyword evidence="2" id="KW-0560">Oxidoreductase</keyword>
<accession>A0A5M3WFG7</accession>
<sequence>MTAVPHIEVTTHTFRNVLGLFCSGLTIVTAETADGPVGFTCQSFFSVSLDPPLVAFSAAKTSTSYARIRHADSFCINILRDGQEALCQTFARSGTDKWAQVSWRPGPAGTPVIDGVLAWIECRTQAEYEAGDHYLTLGRVVALAGQPDKCPLLYYRGSYAQIERADGECA</sequence>
<dbReference type="GO" id="GO:0004497">
    <property type="term" value="F:monooxygenase activity"/>
    <property type="evidence" value="ECO:0007669"/>
    <property type="project" value="UniProtKB-KW"/>
</dbReference>
<dbReference type="OrthoDB" id="9792858at2"/>
<dbReference type="AlphaFoldDB" id="A0A5M3WFG7"/>
<dbReference type="GO" id="GO:0042602">
    <property type="term" value="F:riboflavin reductase (NADPH) activity"/>
    <property type="evidence" value="ECO:0007669"/>
    <property type="project" value="TreeGrafter"/>
</dbReference>
<comment type="similarity">
    <text evidence="1">Belongs to the non-flavoprotein flavin reductase family.</text>
</comment>
<evidence type="ECO:0000313" key="4">
    <source>
        <dbReference type="EMBL" id="GES07079.1"/>
    </source>
</evidence>
<dbReference type="InterPro" id="IPR002563">
    <property type="entry name" value="Flavin_Rdtase-like_dom"/>
</dbReference>
<keyword evidence="4" id="KW-0503">Monooxygenase</keyword>
<organism evidence="4 5">
    <name type="scientific">Acrocarpospora macrocephala</name>
    <dbReference type="NCBI Taxonomy" id="150177"/>
    <lineage>
        <taxon>Bacteria</taxon>
        <taxon>Bacillati</taxon>
        <taxon>Actinomycetota</taxon>
        <taxon>Actinomycetes</taxon>
        <taxon>Streptosporangiales</taxon>
        <taxon>Streptosporangiaceae</taxon>
        <taxon>Acrocarpospora</taxon>
    </lineage>
</organism>
<protein>
    <submittedName>
        <fullName evidence="4">Monooxygenase</fullName>
    </submittedName>
</protein>
<evidence type="ECO:0000256" key="1">
    <source>
        <dbReference type="ARBA" id="ARBA00008898"/>
    </source>
</evidence>
<dbReference type="InterPro" id="IPR012349">
    <property type="entry name" value="Split_barrel_FMN-bd"/>
</dbReference>
<dbReference type="EMBL" id="BLAE01000005">
    <property type="protein sequence ID" value="GES07079.1"/>
    <property type="molecule type" value="Genomic_DNA"/>
</dbReference>
<comment type="caution">
    <text evidence="4">The sequence shown here is derived from an EMBL/GenBank/DDBJ whole genome shotgun (WGS) entry which is preliminary data.</text>
</comment>
<dbReference type="GO" id="GO:0010181">
    <property type="term" value="F:FMN binding"/>
    <property type="evidence" value="ECO:0007669"/>
    <property type="project" value="InterPro"/>
</dbReference>
<dbReference type="SUPFAM" id="SSF50475">
    <property type="entry name" value="FMN-binding split barrel"/>
    <property type="match status" value="1"/>
</dbReference>
<dbReference type="Proteomes" id="UP000331127">
    <property type="component" value="Unassembled WGS sequence"/>
</dbReference>
<evidence type="ECO:0000256" key="2">
    <source>
        <dbReference type="ARBA" id="ARBA00023002"/>
    </source>
</evidence>
<dbReference type="SMART" id="SM00903">
    <property type="entry name" value="Flavin_Reduct"/>
    <property type="match status" value="1"/>
</dbReference>
<dbReference type="PANTHER" id="PTHR30466">
    <property type="entry name" value="FLAVIN REDUCTASE"/>
    <property type="match status" value="1"/>
</dbReference>
<evidence type="ECO:0000259" key="3">
    <source>
        <dbReference type="SMART" id="SM00903"/>
    </source>
</evidence>
<dbReference type="PANTHER" id="PTHR30466:SF11">
    <property type="entry name" value="FLAVIN-DEPENDENT MONOOXYGENASE, REDUCTASE SUBUNIT HSAB"/>
    <property type="match status" value="1"/>
</dbReference>
<name>A0A5M3WFG7_9ACTN</name>
<dbReference type="Gene3D" id="2.30.110.10">
    <property type="entry name" value="Electron Transport, Fmn-binding Protein, Chain A"/>
    <property type="match status" value="1"/>
</dbReference>
<keyword evidence="5" id="KW-1185">Reference proteome</keyword>